<dbReference type="Proteomes" id="UP000070352">
    <property type="component" value="Unassembled WGS sequence"/>
</dbReference>
<keyword evidence="3" id="KW-1185">Reference proteome</keyword>
<dbReference type="Gene3D" id="3.30.460.10">
    <property type="entry name" value="Beta Polymerase, domain 2"/>
    <property type="match status" value="1"/>
</dbReference>
<evidence type="ECO:0000313" key="3">
    <source>
        <dbReference type="Proteomes" id="UP000070352"/>
    </source>
</evidence>
<dbReference type="EMBL" id="LSKU01000001">
    <property type="protein sequence ID" value="KXG44555.1"/>
    <property type="molecule type" value="Genomic_DNA"/>
</dbReference>
<dbReference type="CDD" id="cd05403">
    <property type="entry name" value="NT_KNTase_like"/>
    <property type="match status" value="1"/>
</dbReference>
<dbReference type="InterPro" id="IPR041633">
    <property type="entry name" value="Polbeta"/>
</dbReference>
<reference evidence="2 3" key="1">
    <citation type="submission" date="2016-02" db="EMBL/GenBank/DDBJ databases">
        <title>Draft Genome for Tepidibacillus decaturensis nov. sp. Strain Z9, an Anaerobic, Moderately Thermophilic and Heterotrophic Bacterium from Deep Subsurface of the Illinois Basin, USA.</title>
        <authorList>
            <person name="Dong Y."/>
            <person name="Chang J.Y."/>
            <person name="Sanford R."/>
            <person name="Fouke B.W."/>
        </authorList>
    </citation>
    <scope>NUCLEOTIDE SEQUENCE [LARGE SCALE GENOMIC DNA]</scope>
    <source>
        <strain evidence="2 3">Z9</strain>
    </source>
</reference>
<dbReference type="InterPro" id="IPR043519">
    <property type="entry name" value="NT_sf"/>
</dbReference>
<accession>A0A135L6D2</accession>
<name>A0A135L6D2_9BACI</name>
<protein>
    <submittedName>
        <fullName evidence="2">DNA polymerase III subunit beta</fullName>
    </submittedName>
</protein>
<dbReference type="Pfam" id="PF18765">
    <property type="entry name" value="Polbeta"/>
    <property type="match status" value="1"/>
</dbReference>
<evidence type="ECO:0000259" key="1">
    <source>
        <dbReference type="Pfam" id="PF18765"/>
    </source>
</evidence>
<gene>
    <name evidence="2" type="ORF">U473_11400</name>
</gene>
<comment type="caution">
    <text evidence="2">The sequence shown here is derived from an EMBL/GenBank/DDBJ whole genome shotgun (WGS) entry which is preliminary data.</text>
</comment>
<dbReference type="STRING" id="1413211.U473_11400"/>
<dbReference type="OrthoDB" id="9803106at2"/>
<organism evidence="2 3">
    <name type="scientific">Tepidibacillus decaturensis</name>
    <dbReference type="NCBI Taxonomy" id="1413211"/>
    <lineage>
        <taxon>Bacteria</taxon>
        <taxon>Bacillati</taxon>
        <taxon>Bacillota</taxon>
        <taxon>Bacilli</taxon>
        <taxon>Bacillales</taxon>
        <taxon>Bacillaceae</taxon>
        <taxon>Tepidibacillus</taxon>
    </lineage>
</organism>
<proteinExistence type="predicted"/>
<feature type="domain" description="Polymerase beta nucleotidyltransferase" evidence="1">
    <location>
        <begin position="13"/>
        <end position="100"/>
    </location>
</feature>
<sequence length="101" mass="11682">MKFGIPEKSMNLIIGALSRWPEIEKASIFGSRAMGNYKNGSDVDLVIYGSQLTQEIINHLSVLLNEELPLPYYFDIIHYETLKHRPLKDHIDKYAKCFYSC</sequence>
<dbReference type="RefSeq" id="WP_068726426.1">
    <property type="nucleotide sequence ID" value="NZ_LSKU01000001.1"/>
</dbReference>
<evidence type="ECO:0000313" key="2">
    <source>
        <dbReference type="EMBL" id="KXG44555.1"/>
    </source>
</evidence>
<dbReference type="AlphaFoldDB" id="A0A135L6D2"/>
<dbReference type="SUPFAM" id="SSF81301">
    <property type="entry name" value="Nucleotidyltransferase"/>
    <property type="match status" value="1"/>
</dbReference>